<organism evidence="2 3">
    <name type="scientific">Calocera viscosa (strain TUFC12733)</name>
    <dbReference type="NCBI Taxonomy" id="1330018"/>
    <lineage>
        <taxon>Eukaryota</taxon>
        <taxon>Fungi</taxon>
        <taxon>Dikarya</taxon>
        <taxon>Basidiomycota</taxon>
        <taxon>Agaricomycotina</taxon>
        <taxon>Dacrymycetes</taxon>
        <taxon>Dacrymycetales</taxon>
        <taxon>Dacrymycetaceae</taxon>
        <taxon>Calocera</taxon>
    </lineage>
</organism>
<evidence type="ECO:0000256" key="1">
    <source>
        <dbReference type="SAM" id="Phobius"/>
    </source>
</evidence>
<dbReference type="AlphaFoldDB" id="A0A167GQS6"/>
<dbReference type="OrthoDB" id="549336at2759"/>
<keyword evidence="1" id="KW-1133">Transmembrane helix</keyword>
<feature type="transmembrane region" description="Helical" evidence="1">
    <location>
        <begin position="12"/>
        <end position="30"/>
    </location>
</feature>
<name>A0A167GQS6_CALVF</name>
<keyword evidence="3" id="KW-1185">Reference proteome</keyword>
<keyword evidence="1" id="KW-0812">Transmembrane</keyword>
<dbReference type="EMBL" id="KV417334">
    <property type="protein sequence ID" value="KZO90813.1"/>
    <property type="molecule type" value="Genomic_DNA"/>
</dbReference>
<reference evidence="2 3" key="1">
    <citation type="journal article" date="2016" name="Mol. Biol. Evol.">
        <title>Comparative Genomics of Early-Diverging Mushroom-Forming Fungi Provides Insights into the Origins of Lignocellulose Decay Capabilities.</title>
        <authorList>
            <person name="Nagy L.G."/>
            <person name="Riley R."/>
            <person name="Tritt A."/>
            <person name="Adam C."/>
            <person name="Daum C."/>
            <person name="Floudas D."/>
            <person name="Sun H."/>
            <person name="Yadav J.S."/>
            <person name="Pangilinan J."/>
            <person name="Larsson K.H."/>
            <person name="Matsuura K."/>
            <person name="Barry K."/>
            <person name="Labutti K."/>
            <person name="Kuo R."/>
            <person name="Ohm R.A."/>
            <person name="Bhattacharya S.S."/>
            <person name="Shirouzu T."/>
            <person name="Yoshinaga Y."/>
            <person name="Martin F.M."/>
            <person name="Grigoriev I.V."/>
            <person name="Hibbett D.S."/>
        </authorList>
    </citation>
    <scope>NUCLEOTIDE SEQUENCE [LARGE SCALE GENOMIC DNA]</scope>
    <source>
        <strain evidence="2 3">TUFC12733</strain>
    </source>
</reference>
<evidence type="ECO:0000313" key="3">
    <source>
        <dbReference type="Proteomes" id="UP000076738"/>
    </source>
</evidence>
<dbReference type="Proteomes" id="UP000076738">
    <property type="component" value="Unassembled WGS sequence"/>
</dbReference>
<sequence length="470" mass="52902">MQRGSLAPKQRNYFVLCGVVSLLLCIPWLFRNQVVLDASELEWPTSSSTDHDLEHASLSNLRVAVVEQEEFHMEVLGAVIHDLQRLGIKPRVFRSSPYLYRFGEVLHRFFPDGYENIVQNKTTGVFQPGPLEDAIRAGQYDVVVLNSCHWALWWETHIFMALNESNVHVVCLLHTPNEEGIGQAKKQYGQLGAQGRLTALALSPHTRDAGMNVFDKWATEEQDVSWDRIPVQYFVPLFPALEDPHAIHKSTIPSKFVIQGSIDTLRRDYDGLIAELLERMKSDLHSWGYRQEKDGSPFIPLKKPAHGTVPPPFTLHLIGHSIREPKIPDEMTNVVHIRDSPDFSEFYGTLSEMDVLIPAFSADTYLTSVASSSIPAALMTRTPILASPAHLRAYAYLAPPAVIVRPSSMTDAEAISLLRAGRDLLNGLAISGNRFNLEQHSNWDEYEDSMLAHNSATWRTILARVNSKKH</sequence>
<keyword evidence="1" id="KW-0472">Membrane</keyword>
<accession>A0A167GQS6</accession>
<proteinExistence type="predicted"/>
<protein>
    <recommendedName>
        <fullName evidence="4">Glycosyltransferase family 1 protein</fullName>
    </recommendedName>
</protein>
<evidence type="ECO:0008006" key="4">
    <source>
        <dbReference type="Google" id="ProtNLM"/>
    </source>
</evidence>
<evidence type="ECO:0000313" key="2">
    <source>
        <dbReference type="EMBL" id="KZO90813.1"/>
    </source>
</evidence>
<gene>
    <name evidence="2" type="ORF">CALVIDRAFT_558495</name>
</gene>